<dbReference type="AlphaFoldDB" id="A0A375ISR9"/>
<sequence>MKVQVHRRDRLEGLTAWKCNLNVFVFFIVWVGNGLDDRASQRVDYPILFVRLQQSRHELRQLRKRIDIALTFCSHS</sequence>
<evidence type="ECO:0000313" key="2">
    <source>
        <dbReference type="Proteomes" id="UP000255505"/>
    </source>
</evidence>
<reference evidence="1 2" key="1">
    <citation type="submission" date="2018-01" db="EMBL/GenBank/DDBJ databases">
        <authorList>
            <person name="Gaut B.S."/>
            <person name="Morton B.R."/>
            <person name="Clegg M.T."/>
            <person name="Duvall M.R."/>
        </authorList>
    </citation>
    <scope>NUCLEOTIDE SEQUENCE [LARGE SCALE GENOMIC DNA]</scope>
    <source>
        <strain evidence="1">Cupriavidus taiwanensis LMG 19425</strain>
        <plasmid evidence="2">Plasmid iii</plasmid>
    </source>
</reference>
<name>A0A375ISR9_9BURK</name>
<accession>A0A375ISR9</accession>
<dbReference type="EMBL" id="LT991978">
    <property type="protein sequence ID" value="SPK77208.1"/>
    <property type="molecule type" value="Genomic_DNA"/>
</dbReference>
<organism evidence="1 2">
    <name type="scientific">Cupriavidus taiwanensis</name>
    <dbReference type="NCBI Taxonomy" id="164546"/>
    <lineage>
        <taxon>Bacteria</taxon>
        <taxon>Pseudomonadati</taxon>
        <taxon>Pseudomonadota</taxon>
        <taxon>Betaproteobacteria</taxon>
        <taxon>Burkholderiales</taxon>
        <taxon>Burkholderiaceae</taxon>
        <taxon>Cupriavidus</taxon>
    </lineage>
</organism>
<evidence type="ECO:0000313" key="1">
    <source>
        <dbReference type="EMBL" id="SPK77208.1"/>
    </source>
</evidence>
<geneLocation type="plasmid" evidence="1">
    <name>III</name>
</geneLocation>
<keyword evidence="1" id="KW-0614">Plasmid</keyword>
<dbReference type="Proteomes" id="UP000255505">
    <property type="component" value="Plasmid III"/>
</dbReference>
<protein>
    <submittedName>
        <fullName evidence="1">Uncharacterized protein</fullName>
    </submittedName>
</protein>
<proteinExistence type="predicted"/>
<gene>
    <name evidence="1" type="ORF">CT19425_P30057</name>
</gene>